<keyword evidence="10 13" id="KW-0472">Membrane</keyword>
<keyword evidence="5" id="KW-0444">Lipid biosynthesis</keyword>
<keyword evidence="7" id="KW-0276">Fatty acid metabolism</keyword>
<evidence type="ECO:0000256" key="10">
    <source>
        <dbReference type="ARBA" id="ARBA00023136"/>
    </source>
</evidence>
<dbReference type="GO" id="GO:0102158">
    <property type="term" value="F:very-long-chain (3R)-3-hydroxyacyl-CoA dehydratase activity"/>
    <property type="evidence" value="ECO:0007669"/>
    <property type="project" value="UniProtKB-EC"/>
</dbReference>
<evidence type="ECO:0000256" key="4">
    <source>
        <dbReference type="ARBA" id="ARBA00013122"/>
    </source>
</evidence>
<feature type="transmembrane region" description="Helical" evidence="13">
    <location>
        <begin position="196"/>
        <end position="217"/>
    </location>
</feature>
<keyword evidence="15" id="KW-1185">Reference proteome</keyword>
<protein>
    <recommendedName>
        <fullName evidence="4">very-long-chain (3R)-3-hydroxyacyl-CoA dehydratase</fullName>
        <ecNumber evidence="4">4.2.1.134</ecNumber>
    </recommendedName>
</protein>
<evidence type="ECO:0000256" key="13">
    <source>
        <dbReference type="SAM" id="Phobius"/>
    </source>
</evidence>
<dbReference type="GO" id="GO:0030497">
    <property type="term" value="P:fatty acid elongation"/>
    <property type="evidence" value="ECO:0007669"/>
    <property type="project" value="TreeGrafter"/>
</dbReference>
<evidence type="ECO:0000256" key="7">
    <source>
        <dbReference type="ARBA" id="ARBA00022832"/>
    </source>
</evidence>
<dbReference type="GO" id="GO:0042761">
    <property type="term" value="P:very long-chain fatty acid biosynthetic process"/>
    <property type="evidence" value="ECO:0007669"/>
    <property type="project" value="TreeGrafter"/>
</dbReference>
<evidence type="ECO:0000313" key="15">
    <source>
        <dbReference type="Proteomes" id="UP000002630"/>
    </source>
</evidence>
<feature type="transmembrane region" description="Helical" evidence="13">
    <location>
        <begin position="153"/>
        <end position="176"/>
    </location>
</feature>
<comment type="subcellular location">
    <subcellularLocation>
        <location evidence="1">Membrane</location>
        <topology evidence="1">Multi-pass membrane protein</topology>
    </subcellularLocation>
</comment>
<dbReference type="GO" id="GO:0005789">
    <property type="term" value="C:endoplasmic reticulum membrane"/>
    <property type="evidence" value="ECO:0007669"/>
    <property type="project" value="TreeGrafter"/>
</dbReference>
<comment type="similarity">
    <text evidence="3">Belongs to the very long-chain fatty acids dehydratase HACD family.</text>
</comment>
<evidence type="ECO:0000256" key="11">
    <source>
        <dbReference type="ARBA" id="ARBA00023160"/>
    </source>
</evidence>
<evidence type="ECO:0000256" key="5">
    <source>
        <dbReference type="ARBA" id="ARBA00022516"/>
    </source>
</evidence>
<evidence type="ECO:0000256" key="3">
    <source>
        <dbReference type="ARBA" id="ARBA00007811"/>
    </source>
</evidence>
<dbReference type="Pfam" id="PF04387">
    <property type="entry name" value="PTPLA"/>
    <property type="match status" value="1"/>
</dbReference>
<organism evidence="14 15">
    <name type="scientific">Ectocarpus siliculosus</name>
    <name type="common">Brown alga</name>
    <name type="synonym">Conferva siliculosa</name>
    <dbReference type="NCBI Taxonomy" id="2880"/>
    <lineage>
        <taxon>Eukaryota</taxon>
        <taxon>Sar</taxon>
        <taxon>Stramenopiles</taxon>
        <taxon>Ochrophyta</taxon>
        <taxon>PX clade</taxon>
        <taxon>Phaeophyceae</taxon>
        <taxon>Ectocarpales</taxon>
        <taxon>Ectocarpaceae</taxon>
        <taxon>Ectocarpus</taxon>
    </lineage>
</organism>
<dbReference type="STRING" id="2880.D7FX13"/>
<reference evidence="14 15" key="1">
    <citation type="journal article" date="2010" name="Nature">
        <title>The Ectocarpus genome and the independent evolution of multicellularity in brown algae.</title>
        <authorList>
            <person name="Cock J.M."/>
            <person name="Sterck L."/>
            <person name="Rouze P."/>
            <person name="Scornet D."/>
            <person name="Allen A.E."/>
            <person name="Amoutzias G."/>
            <person name="Anthouard V."/>
            <person name="Artiguenave F."/>
            <person name="Aury J.M."/>
            <person name="Badger J.H."/>
            <person name="Beszteri B."/>
            <person name="Billiau K."/>
            <person name="Bonnet E."/>
            <person name="Bothwell J.H."/>
            <person name="Bowler C."/>
            <person name="Boyen C."/>
            <person name="Brownlee C."/>
            <person name="Carrano C.J."/>
            <person name="Charrier B."/>
            <person name="Cho G.Y."/>
            <person name="Coelho S.M."/>
            <person name="Collen J."/>
            <person name="Corre E."/>
            <person name="Da Silva C."/>
            <person name="Delage L."/>
            <person name="Delaroque N."/>
            <person name="Dittami S.M."/>
            <person name="Doulbeau S."/>
            <person name="Elias M."/>
            <person name="Farnham G."/>
            <person name="Gachon C.M."/>
            <person name="Gschloessl B."/>
            <person name="Heesch S."/>
            <person name="Jabbari K."/>
            <person name="Jubin C."/>
            <person name="Kawai H."/>
            <person name="Kimura K."/>
            <person name="Kloareg B."/>
            <person name="Kupper F.C."/>
            <person name="Lang D."/>
            <person name="Le Bail A."/>
            <person name="Leblanc C."/>
            <person name="Lerouge P."/>
            <person name="Lohr M."/>
            <person name="Lopez P.J."/>
            <person name="Martens C."/>
            <person name="Maumus F."/>
            <person name="Michel G."/>
            <person name="Miranda-Saavedra D."/>
            <person name="Morales J."/>
            <person name="Moreau H."/>
            <person name="Motomura T."/>
            <person name="Nagasato C."/>
            <person name="Napoli C.A."/>
            <person name="Nelson D.R."/>
            <person name="Nyvall-Collen P."/>
            <person name="Peters A.F."/>
            <person name="Pommier C."/>
            <person name="Potin P."/>
            <person name="Poulain J."/>
            <person name="Quesneville H."/>
            <person name="Read B."/>
            <person name="Rensing S.A."/>
            <person name="Ritter A."/>
            <person name="Rousvoal S."/>
            <person name="Samanta M."/>
            <person name="Samson G."/>
            <person name="Schroeder D.C."/>
            <person name="Segurens B."/>
            <person name="Strittmatter M."/>
            <person name="Tonon T."/>
            <person name="Tregear J.W."/>
            <person name="Valentin K."/>
            <person name="von Dassow P."/>
            <person name="Yamagishi T."/>
            <person name="Van de Peer Y."/>
            <person name="Wincker P."/>
        </authorList>
    </citation>
    <scope>NUCLEOTIDE SEQUENCE [LARGE SCALE GENOMIC DNA]</scope>
    <source>
        <strain evidence="15">Ec32 / CCAP1310/4</strain>
    </source>
</reference>
<dbReference type="FunCoup" id="D7FX13">
    <property type="interactions" value="118"/>
</dbReference>
<dbReference type="eggNOG" id="KOG3187">
    <property type="taxonomic scope" value="Eukaryota"/>
</dbReference>
<keyword evidence="8 13" id="KW-1133">Transmembrane helix</keyword>
<dbReference type="EC" id="4.2.1.134" evidence="4"/>
<dbReference type="AlphaFoldDB" id="D7FX13"/>
<keyword evidence="9" id="KW-0443">Lipid metabolism</keyword>
<name>D7FX13_ECTSI</name>
<dbReference type="InParanoid" id="D7FX13"/>
<dbReference type="EMBL" id="FN649729">
    <property type="protein sequence ID" value="CBJ26346.1"/>
    <property type="molecule type" value="Genomic_DNA"/>
</dbReference>
<evidence type="ECO:0000256" key="9">
    <source>
        <dbReference type="ARBA" id="ARBA00023098"/>
    </source>
</evidence>
<evidence type="ECO:0000256" key="1">
    <source>
        <dbReference type="ARBA" id="ARBA00004141"/>
    </source>
</evidence>
<gene>
    <name evidence="14" type="ORF">Esi_0032_0044</name>
</gene>
<dbReference type="InterPro" id="IPR007482">
    <property type="entry name" value="Tyr_Pase-like_PTPLA"/>
</dbReference>
<accession>D7FX13</accession>
<keyword evidence="12" id="KW-0456">Lyase</keyword>
<dbReference type="GO" id="GO:0030148">
    <property type="term" value="P:sphingolipid biosynthetic process"/>
    <property type="evidence" value="ECO:0007669"/>
    <property type="project" value="TreeGrafter"/>
</dbReference>
<evidence type="ECO:0000313" key="14">
    <source>
        <dbReference type="EMBL" id="CBJ26346.1"/>
    </source>
</evidence>
<dbReference type="UniPathway" id="UPA00094"/>
<proteinExistence type="inferred from homology"/>
<dbReference type="Proteomes" id="UP000002630">
    <property type="component" value="Linkage Group LG04"/>
</dbReference>
<evidence type="ECO:0000256" key="8">
    <source>
        <dbReference type="ARBA" id="ARBA00022989"/>
    </source>
</evidence>
<dbReference type="PANTHER" id="PTHR11035">
    <property type="entry name" value="VERY-LONG-CHAIN (3R)-3-HYDROXYACYL-COA DEHYDRATASE"/>
    <property type="match status" value="1"/>
</dbReference>
<dbReference type="EMBL" id="FN648509">
    <property type="protein sequence ID" value="CBJ26346.1"/>
    <property type="molecule type" value="Genomic_DNA"/>
</dbReference>
<sequence length="237" mass="25583">MSAASARTGTDNTRVATYGGGPSLTDAYLLLYNGACAVGWNLTLYKIGGAILEGGDVRDAVEATHDYVAALQLVSTLELVHAFVGLVKSNPMNVFMQVFGRDLALFSVVTAFPPVRDSPWVLLMFTAWATSEVIRYPFYALNIAGMCPPVLQWLRYSAFVLLYPLGFAGELGTWIVGLPHIKAVGLPGVPGLPEGSSIYVLYAYIVFAFAIGAPKLYMHMLRQRKKQLQGGGKVKAS</sequence>
<evidence type="ECO:0000256" key="2">
    <source>
        <dbReference type="ARBA" id="ARBA00005194"/>
    </source>
</evidence>
<dbReference type="OrthoDB" id="46988at2759"/>
<evidence type="ECO:0000256" key="12">
    <source>
        <dbReference type="ARBA" id="ARBA00023239"/>
    </source>
</evidence>
<keyword evidence="6 13" id="KW-0812">Transmembrane</keyword>
<dbReference type="OMA" id="WSYILWQ"/>
<dbReference type="PANTHER" id="PTHR11035:SF35">
    <property type="entry name" value="VERY-LONG-CHAIN (3R)-3-HYDROXYACYL-COA DEHYDRATASE"/>
    <property type="match status" value="1"/>
</dbReference>
<evidence type="ECO:0000256" key="6">
    <source>
        <dbReference type="ARBA" id="ARBA00022692"/>
    </source>
</evidence>
<keyword evidence="11" id="KW-0275">Fatty acid biosynthesis</keyword>
<comment type="pathway">
    <text evidence="2">Lipid metabolism; fatty acid biosynthesis.</text>
</comment>